<dbReference type="AlphaFoldDB" id="A0A6I4MNB8"/>
<evidence type="ECO:0000313" key="2">
    <source>
        <dbReference type="Proteomes" id="UP000462055"/>
    </source>
</evidence>
<comment type="caution">
    <text evidence="1">The sequence shown here is derived from an EMBL/GenBank/DDBJ whole genome shotgun (WGS) entry which is preliminary data.</text>
</comment>
<dbReference type="RefSeq" id="WP_151597868.1">
    <property type="nucleotide sequence ID" value="NZ_WBMS02000037.1"/>
</dbReference>
<organism evidence="1 2">
    <name type="scientific">Actinomadura physcomitrii</name>
    <dbReference type="NCBI Taxonomy" id="2650748"/>
    <lineage>
        <taxon>Bacteria</taxon>
        <taxon>Bacillati</taxon>
        <taxon>Actinomycetota</taxon>
        <taxon>Actinomycetes</taxon>
        <taxon>Streptosporangiales</taxon>
        <taxon>Thermomonosporaceae</taxon>
        <taxon>Actinomadura</taxon>
    </lineage>
</organism>
<keyword evidence="2" id="KW-1185">Reference proteome</keyword>
<dbReference type="Proteomes" id="UP000462055">
    <property type="component" value="Unassembled WGS sequence"/>
</dbReference>
<dbReference type="InterPro" id="IPR016888">
    <property type="entry name" value="UCP028498"/>
</dbReference>
<dbReference type="Pfam" id="PF10012">
    <property type="entry name" value="DUF2255"/>
    <property type="match status" value="1"/>
</dbReference>
<sequence>MAAWTSDELDRIGDATELDLQSARDDGTLRDPVTMWVVRVGDEVFVRSMNGPDGAWYRGTQTRRQGRVTADGVTKDVAFDDTDHDLDADIDEVYRTKYQRYGANIVGGVVNSASREATIKLTPRS</sequence>
<gene>
    <name evidence="1" type="ORF">F8568_034600</name>
</gene>
<protein>
    <submittedName>
        <fullName evidence="1">DUF2255 family protein</fullName>
    </submittedName>
</protein>
<name>A0A6I4MNB8_9ACTN</name>
<dbReference type="EMBL" id="WBMS02000037">
    <property type="protein sequence ID" value="MWA05407.1"/>
    <property type="molecule type" value="Genomic_DNA"/>
</dbReference>
<accession>A0A6I4MNB8</accession>
<proteinExistence type="predicted"/>
<evidence type="ECO:0000313" key="1">
    <source>
        <dbReference type="EMBL" id="MWA05407.1"/>
    </source>
</evidence>
<reference evidence="1" key="1">
    <citation type="submission" date="2019-12" db="EMBL/GenBank/DDBJ databases">
        <title>Actinomadura physcomitrii sp. nov., a novel actinomycete isolated from moss [Physcomitrium sphaericum (Ludw) Fuernr].</title>
        <authorList>
            <person name="Zhuang X."/>
        </authorList>
    </citation>
    <scope>NUCLEOTIDE SEQUENCE [LARGE SCALE GENOMIC DNA]</scope>
    <source>
        <strain evidence="1">LD22</strain>
    </source>
</reference>